<protein>
    <submittedName>
        <fullName evidence="2">Nuclear transport factor 2 family protein</fullName>
    </submittedName>
</protein>
<dbReference type="Proteomes" id="UP000305539">
    <property type="component" value="Unassembled WGS sequence"/>
</dbReference>
<dbReference type="InterPro" id="IPR037401">
    <property type="entry name" value="SnoaL-like"/>
</dbReference>
<name>A0A4V5PK63_9BURK</name>
<organism evidence="2 3">
    <name type="scientific">Trinickia terrae</name>
    <dbReference type="NCBI Taxonomy" id="2571161"/>
    <lineage>
        <taxon>Bacteria</taxon>
        <taxon>Pseudomonadati</taxon>
        <taxon>Pseudomonadota</taxon>
        <taxon>Betaproteobacteria</taxon>
        <taxon>Burkholderiales</taxon>
        <taxon>Burkholderiaceae</taxon>
        <taxon>Trinickia</taxon>
    </lineage>
</organism>
<accession>A0A4V5PK63</accession>
<feature type="domain" description="SnoaL-like" evidence="1">
    <location>
        <begin position="9"/>
        <end position="109"/>
    </location>
</feature>
<gene>
    <name evidence="2" type="ORF">FAZ69_13005</name>
</gene>
<dbReference type="InterPro" id="IPR032710">
    <property type="entry name" value="NTF2-like_dom_sf"/>
</dbReference>
<dbReference type="SUPFAM" id="SSF54427">
    <property type="entry name" value="NTF2-like"/>
    <property type="match status" value="1"/>
</dbReference>
<dbReference type="OrthoDB" id="391735at2"/>
<comment type="caution">
    <text evidence="2">The sequence shown here is derived from an EMBL/GenBank/DDBJ whole genome shotgun (WGS) entry which is preliminary data.</text>
</comment>
<sequence length="159" mass="17870">MSHANAALIERFYTAFQQLDAEGMNACYAGDALFRDPVFGELRGNEIGDMWRMLTQRAQGFSVSFSGVEATAEAGSANWVANYIFTQSKRPVVNRVHSRFLFRDGRIVEQHDAFDLWTWSRQALGIKGALLGWTPFMKDAIRAQARKGLDAYRAKAARS</sequence>
<dbReference type="Gene3D" id="3.10.450.50">
    <property type="match status" value="1"/>
</dbReference>
<evidence type="ECO:0000313" key="3">
    <source>
        <dbReference type="Proteomes" id="UP000305539"/>
    </source>
</evidence>
<dbReference type="EMBL" id="SWJE01000006">
    <property type="protein sequence ID" value="TKC88670.1"/>
    <property type="molecule type" value="Genomic_DNA"/>
</dbReference>
<dbReference type="Pfam" id="PF12680">
    <property type="entry name" value="SnoaL_2"/>
    <property type="match status" value="1"/>
</dbReference>
<evidence type="ECO:0000313" key="2">
    <source>
        <dbReference type="EMBL" id="TKC88670.1"/>
    </source>
</evidence>
<dbReference type="RefSeq" id="WP_136895053.1">
    <property type="nucleotide sequence ID" value="NZ_SWJE01000006.1"/>
</dbReference>
<keyword evidence="3" id="KW-1185">Reference proteome</keyword>
<proteinExistence type="predicted"/>
<dbReference type="AlphaFoldDB" id="A0A4V5PK63"/>
<evidence type="ECO:0000259" key="1">
    <source>
        <dbReference type="Pfam" id="PF12680"/>
    </source>
</evidence>
<reference evidence="2 3" key="1">
    <citation type="submission" date="2019-04" db="EMBL/GenBank/DDBJ databases">
        <title>Trinickia sp. 7GSK02, isolated from subtropical forest soil.</title>
        <authorList>
            <person name="Gao Z.-H."/>
            <person name="Qiu L.-H."/>
        </authorList>
    </citation>
    <scope>NUCLEOTIDE SEQUENCE [LARGE SCALE GENOMIC DNA]</scope>
    <source>
        <strain evidence="2 3">7GSK02</strain>
    </source>
</reference>